<feature type="transmembrane region" description="Helical" evidence="2">
    <location>
        <begin position="77"/>
        <end position="100"/>
    </location>
</feature>
<proteinExistence type="predicted"/>
<keyword evidence="2" id="KW-1133">Transmembrane helix</keyword>
<feature type="coiled-coil region" evidence="1">
    <location>
        <begin position="232"/>
        <end position="276"/>
    </location>
</feature>
<evidence type="ECO:0000256" key="1">
    <source>
        <dbReference type="SAM" id="Coils"/>
    </source>
</evidence>
<dbReference type="KEGG" id="mros:EHO51_00715"/>
<keyword evidence="2" id="KW-0472">Membrane</keyword>
<keyword evidence="2" id="KW-0812">Transmembrane</keyword>
<keyword evidence="1" id="KW-0175">Coiled coil</keyword>
<dbReference type="AlphaFoldDB" id="A0A3G8M172"/>
<protein>
    <submittedName>
        <fullName evidence="3">Uncharacterized protein</fullName>
    </submittedName>
</protein>
<evidence type="ECO:0000313" key="3">
    <source>
        <dbReference type="EMBL" id="AZG75384.1"/>
    </source>
</evidence>
<feature type="transmembrane region" description="Helical" evidence="2">
    <location>
        <begin position="40"/>
        <end position="57"/>
    </location>
</feature>
<gene>
    <name evidence="3" type="ORF">EHO51_00715</name>
</gene>
<evidence type="ECO:0000313" key="4">
    <source>
        <dbReference type="Proteomes" id="UP000273982"/>
    </source>
</evidence>
<dbReference type="RefSeq" id="WP_124737274.1">
    <property type="nucleotide sequence ID" value="NZ_CP034086.1"/>
</dbReference>
<evidence type="ECO:0000256" key="2">
    <source>
        <dbReference type="SAM" id="Phobius"/>
    </source>
</evidence>
<feature type="transmembrane region" description="Helical" evidence="2">
    <location>
        <begin position="121"/>
        <end position="143"/>
    </location>
</feature>
<dbReference type="EMBL" id="CP034086">
    <property type="protein sequence ID" value="AZG75384.1"/>
    <property type="molecule type" value="Genomic_DNA"/>
</dbReference>
<dbReference type="Proteomes" id="UP000273982">
    <property type="component" value="Chromosome"/>
</dbReference>
<sequence>MTVSAQQARVADASAPQRRFGLFDALISPLSRLWSGDLNLGRVGMAAALPVLGWVFYTTSSGMIDIMQREPGDVIGIAGTLIATTAVLTMLASTSWSLGVDLAALIARRRMARERMIIKTGVTALVFAFVFSISAFFSFTYYYNNIFKLSSRKIVAELQPMELATEVLLPATKDIAAAYEAASARIAATPSYKAYLDSIDGLIDTARQAGPALRDAIRKRQEAQQAVIAQAASQAAQEMESAQAAMRQLEDARREIQALERSIAELDVIIKAKQDEMTSMAAAARQEEQLAVDAAHGLDGLGATCGPNCRAHQEKAAEAMRRVSALRQTLAGPANERANAVKRRDALNAQTITLKQKAETASAASGRPMPKGEAALDLDATLRDLAALRDQLRLEPTWRAVRDAKPLCEPILAAARQSNALPGSVPRDFTCEPQGEARDLLSARDETIAARAAFDKKCGLEAGLRDELSAIVAKIRSAPASDRGAAANGFNDAKTLVDACVVSGKAAGLSDDEVRELLKKSDAYLRTHSSERNKFELAREAFWSFTPDSTMAIGVAMAQDAFLFIMKFLSEIFKRGYEARERRQFAAPIDLSDDEEQPVDIRAMKAVLRAARPVHGDMSEIDPDAEAMSALPPNVRDNIMAILNRLVRDEIAHVDRKGAYLVDNITVGQIEARLFAALKPRSARALHYAADGVVASGPRAYYADAGAANLPRRRSGALERYLIAEPSPMDRRAPG</sequence>
<name>A0A3G8M172_9HYPH</name>
<accession>A0A3G8M172</accession>
<reference evidence="3 4" key="1">
    <citation type="submission" date="2018-11" db="EMBL/GenBank/DDBJ databases">
        <title>Genome squencing of methanotrophic bacteria isolated from alkaline groundwater in Korea.</title>
        <authorList>
            <person name="Nguyen L.N."/>
        </authorList>
    </citation>
    <scope>NUCLEOTIDE SEQUENCE [LARGE SCALE GENOMIC DNA]</scope>
    <source>
        <strain evidence="3 4">GW6</strain>
    </source>
</reference>
<organism evidence="3 4">
    <name type="scientific">Methylocystis rosea</name>
    <dbReference type="NCBI Taxonomy" id="173366"/>
    <lineage>
        <taxon>Bacteria</taxon>
        <taxon>Pseudomonadati</taxon>
        <taxon>Pseudomonadota</taxon>
        <taxon>Alphaproteobacteria</taxon>
        <taxon>Hyphomicrobiales</taxon>
        <taxon>Methylocystaceae</taxon>
        <taxon>Methylocystis</taxon>
    </lineage>
</organism>